<evidence type="ECO:0000256" key="1">
    <source>
        <dbReference type="ARBA" id="ARBA00004049"/>
    </source>
</evidence>
<evidence type="ECO:0000256" key="2">
    <source>
        <dbReference type="ARBA" id="ARBA00004123"/>
    </source>
</evidence>
<feature type="region of interest" description="Disordered" evidence="12">
    <location>
        <begin position="1"/>
        <end position="55"/>
    </location>
</feature>
<feature type="region of interest" description="Disordered" evidence="12">
    <location>
        <begin position="181"/>
        <end position="213"/>
    </location>
</feature>
<evidence type="ECO:0000259" key="13">
    <source>
        <dbReference type="PROSITE" id="PS51523"/>
    </source>
</evidence>
<dbReference type="InterPro" id="IPR006456">
    <property type="entry name" value="ZF_HD_homeobox_Cys/His_dimer"/>
</dbReference>
<sequence>MHRLIPGVRQFSSGYDPDGRGGGDRFAVGPSSSCNDNSLVSSSQGEDKNMGGGGESAAATIAMVVGGITTSQQKRGGEGGRYRECLKNHALGIGGQTVDGCGEFMAAGEEGTLDELRCAACGCHRNFHRKEPEGAGIITSGSMEMVMAHHPQLSPYYRTPTGYIPPPHHYAIGTRPPLLGLPSTSGGGGAREEQEGASNPPMLGMEASGSGSRLMRKRFRTKFTQEQKDKMLAFAERVGWRIQKHNEPTVQEFCKDTGIRRHVLKVWMHNNKNTLGKKEIKP</sequence>
<dbReference type="PROSITE" id="PS51523">
    <property type="entry name" value="ZF_HD_DIMER"/>
    <property type="match status" value="1"/>
</dbReference>
<organism evidence="14 15">
    <name type="scientific">Zingiber officinale</name>
    <name type="common">Ginger</name>
    <name type="synonym">Amomum zingiber</name>
    <dbReference type="NCBI Taxonomy" id="94328"/>
    <lineage>
        <taxon>Eukaryota</taxon>
        <taxon>Viridiplantae</taxon>
        <taxon>Streptophyta</taxon>
        <taxon>Embryophyta</taxon>
        <taxon>Tracheophyta</taxon>
        <taxon>Spermatophyta</taxon>
        <taxon>Magnoliopsida</taxon>
        <taxon>Liliopsida</taxon>
        <taxon>Zingiberales</taxon>
        <taxon>Zingiberaceae</taxon>
        <taxon>Zingiber</taxon>
    </lineage>
</organism>
<comment type="subcellular location">
    <subcellularLocation>
        <location evidence="2">Nucleus</location>
    </subcellularLocation>
</comment>
<evidence type="ECO:0000256" key="5">
    <source>
        <dbReference type="ARBA" id="ARBA00022771"/>
    </source>
</evidence>
<evidence type="ECO:0000313" key="14">
    <source>
        <dbReference type="EMBL" id="KAG6523821.1"/>
    </source>
</evidence>
<proteinExistence type="predicted"/>
<protein>
    <recommendedName>
        <fullName evidence="13">ZF-HD dimerization-type domain-containing protein</fullName>
    </recommendedName>
</protein>
<evidence type="ECO:0000256" key="3">
    <source>
        <dbReference type="ARBA" id="ARBA00011416"/>
    </source>
</evidence>
<feature type="domain" description="ZF-HD dimerization-type" evidence="13">
    <location>
        <begin position="82"/>
        <end position="131"/>
    </location>
</feature>
<evidence type="ECO:0000256" key="10">
    <source>
        <dbReference type="ARBA" id="ARBA00023163"/>
    </source>
</evidence>
<dbReference type="GO" id="GO:0050793">
    <property type="term" value="P:regulation of developmental process"/>
    <property type="evidence" value="ECO:0007669"/>
    <property type="project" value="TreeGrafter"/>
</dbReference>
<keyword evidence="15" id="KW-1185">Reference proteome</keyword>
<keyword evidence="5" id="KW-0863">Zinc-finger</keyword>
<evidence type="ECO:0000256" key="6">
    <source>
        <dbReference type="ARBA" id="ARBA00022833"/>
    </source>
</evidence>
<dbReference type="Proteomes" id="UP000734854">
    <property type="component" value="Unassembled WGS sequence"/>
</dbReference>
<keyword evidence="11" id="KW-0539">Nucleus</keyword>
<dbReference type="SUPFAM" id="SSF46689">
    <property type="entry name" value="Homeodomain-like"/>
    <property type="match status" value="1"/>
</dbReference>
<dbReference type="GO" id="GO:0008270">
    <property type="term" value="F:zinc ion binding"/>
    <property type="evidence" value="ECO:0007669"/>
    <property type="project" value="UniProtKB-KW"/>
</dbReference>
<comment type="caution">
    <text evidence="14">The sequence shown here is derived from an EMBL/GenBank/DDBJ whole genome shotgun (WGS) entry which is preliminary data.</text>
</comment>
<keyword evidence="6" id="KW-0862">Zinc</keyword>
<dbReference type="NCBIfam" id="TIGR01566">
    <property type="entry name" value="ZF_HD_prot_N"/>
    <property type="match status" value="1"/>
</dbReference>
<keyword evidence="9" id="KW-0371">Homeobox</keyword>
<evidence type="ECO:0000313" key="15">
    <source>
        <dbReference type="Proteomes" id="UP000734854"/>
    </source>
</evidence>
<dbReference type="InterPro" id="IPR006455">
    <property type="entry name" value="Homeodomain_ZF_HD"/>
</dbReference>
<evidence type="ECO:0000256" key="9">
    <source>
        <dbReference type="ARBA" id="ARBA00023155"/>
    </source>
</evidence>
<dbReference type="EMBL" id="JACMSC010000004">
    <property type="protein sequence ID" value="KAG6523821.1"/>
    <property type="molecule type" value="Genomic_DNA"/>
</dbReference>
<evidence type="ECO:0000256" key="4">
    <source>
        <dbReference type="ARBA" id="ARBA00022723"/>
    </source>
</evidence>
<dbReference type="AlphaFoldDB" id="A0A8J5HAF6"/>
<dbReference type="GO" id="GO:0000976">
    <property type="term" value="F:transcription cis-regulatory region binding"/>
    <property type="evidence" value="ECO:0007669"/>
    <property type="project" value="TreeGrafter"/>
</dbReference>
<comment type="function">
    <text evidence="1">Putative transcription factor.</text>
</comment>
<dbReference type="InterPro" id="IPR009057">
    <property type="entry name" value="Homeodomain-like_sf"/>
</dbReference>
<feature type="compositionally biased region" description="Low complexity" evidence="12">
    <location>
        <begin position="31"/>
        <end position="43"/>
    </location>
</feature>
<keyword evidence="4" id="KW-0479">Metal-binding</keyword>
<dbReference type="Pfam" id="PF04770">
    <property type="entry name" value="ZF-HD_dimer"/>
    <property type="match status" value="1"/>
</dbReference>
<accession>A0A8J5HAF6</accession>
<dbReference type="PANTHER" id="PTHR31948">
    <property type="entry name" value="ZINC-FINGER HOMEODOMAIN PROTEIN 2"/>
    <property type="match status" value="1"/>
</dbReference>
<dbReference type="GO" id="GO:0003700">
    <property type="term" value="F:DNA-binding transcription factor activity"/>
    <property type="evidence" value="ECO:0007669"/>
    <property type="project" value="TreeGrafter"/>
</dbReference>
<name>A0A8J5HAF6_ZINOF</name>
<evidence type="ECO:0000256" key="11">
    <source>
        <dbReference type="ARBA" id="ARBA00023242"/>
    </source>
</evidence>
<dbReference type="NCBIfam" id="TIGR01565">
    <property type="entry name" value="homeo_ZF_HD"/>
    <property type="match status" value="1"/>
</dbReference>
<gene>
    <name evidence="14" type="ORF">ZIOFF_013708</name>
</gene>
<dbReference type="Gene3D" id="1.10.10.60">
    <property type="entry name" value="Homeodomain-like"/>
    <property type="match status" value="1"/>
</dbReference>
<keyword evidence="10" id="KW-0804">Transcription</keyword>
<dbReference type="FunFam" id="1.10.10.60:FF:000257">
    <property type="entry name" value="Zinc-finger homeodomain protein 2"/>
    <property type="match status" value="1"/>
</dbReference>
<evidence type="ECO:0000256" key="12">
    <source>
        <dbReference type="SAM" id="MobiDB-lite"/>
    </source>
</evidence>
<dbReference type="GO" id="GO:0005634">
    <property type="term" value="C:nucleus"/>
    <property type="evidence" value="ECO:0007669"/>
    <property type="project" value="UniProtKB-SubCell"/>
</dbReference>
<evidence type="ECO:0000256" key="7">
    <source>
        <dbReference type="ARBA" id="ARBA00023015"/>
    </source>
</evidence>
<reference evidence="14 15" key="1">
    <citation type="submission" date="2020-08" db="EMBL/GenBank/DDBJ databases">
        <title>Plant Genome Project.</title>
        <authorList>
            <person name="Zhang R.-G."/>
        </authorList>
    </citation>
    <scope>NUCLEOTIDE SEQUENCE [LARGE SCALE GENOMIC DNA]</scope>
    <source>
        <tissue evidence="14">Rhizome</tissue>
    </source>
</reference>
<evidence type="ECO:0000256" key="8">
    <source>
        <dbReference type="ARBA" id="ARBA00023125"/>
    </source>
</evidence>
<keyword evidence="8" id="KW-0238">DNA-binding</keyword>
<dbReference type="PANTHER" id="PTHR31948:SF140">
    <property type="entry name" value="ZINC-FINGER HOMEODOMAIN PROTEIN 2"/>
    <property type="match status" value="1"/>
</dbReference>
<comment type="subunit">
    <text evidence="3">Homo- and heterodimer with other ZFHD proteins.</text>
</comment>
<keyword evidence="7" id="KW-0805">Transcription regulation</keyword>